<evidence type="ECO:0000313" key="3">
    <source>
        <dbReference type="Proteomes" id="UP000092578"/>
    </source>
</evidence>
<accession>A0A1B9AML5</accession>
<dbReference type="Proteomes" id="UP000092578">
    <property type="component" value="Unassembled WGS sequence"/>
</dbReference>
<reference evidence="3" key="1">
    <citation type="submission" date="2016-05" db="EMBL/GenBank/DDBJ databases">
        <authorList>
            <person name="Liu B."/>
            <person name="Wang J."/>
            <person name="Zhu Y."/>
            <person name="Liu G."/>
            <person name="Chen Q."/>
            <person name="Chen Z."/>
            <person name="Lan J."/>
            <person name="Che J."/>
            <person name="Ge C."/>
            <person name="Shi H."/>
            <person name="Pan Z."/>
            <person name="Liu X."/>
        </authorList>
    </citation>
    <scope>NUCLEOTIDE SEQUENCE [LARGE SCALE GENOMIC DNA]</scope>
    <source>
        <strain evidence="3">FJAT-27215</strain>
    </source>
</reference>
<gene>
    <name evidence="2" type="ORF">A8F95_10240</name>
</gene>
<dbReference type="RefSeq" id="WP_065411032.1">
    <property type="nucleotide sequence ID" value="NZ_MAYT01000027.1"/>
</dbReference>
<organism evidence="2 3">
    <name type="scientific">Pseudobacillus wudalianchiensis</name>
    <dbReference type="NCBI Taxonomy" id="1743143"/>
    <lineage>
        <taxon>Bacteria</taxon>
        <taxon>Bacillati</taxon>
        <taxon>Bacillota</taxon>
        <taxon>Bacilli</taxon>
        <taxon>Bacillales</taxon>
        <taxon>Bacillaceae</taxon>
        <taxon>Pseudobacillus</taxon>
    </lineage>
</organism>
<dbReference type="InterPro" id="IPR025012">
    <property type="entry name" value="DUF3898"/>
</dbReference>
<keyword evidence="3" id="KW-1185">Reference proteome</keyword>
<sequence>MDFKIHYLSFFLIRVDDKEENKRAQHFRTLNEEEYESSPLKDFLDGEFTKIVKRKAERHPKAEQVPTKIGFFTAEPGHDLTSNPNYNLFAKARAAFSLLEFQEASEQFATLYTQTSAARGGVFIVAKAQLRKYFDDPFVFVLKCDFEPKVASISDASSLIEHVELAITTKNMKSIQYPYMPEEGMIEEGELKIHQASHARYFEDFLKYVGYEQSMPEIVKTQVMDFVRETVIEDLEDESPERAEFEQAMEVWAESPKRELQERFSTEEIVEAASRMVEHTPELELKMKLDHMGVKAMLSDFGESVHLAKIGDRYVVLMEADSVIFEKGFSPIEFHKPEEFDEVVERIREKHGSFSR</sequence>
<comment type="caution">
    <text evidence="2">The sequence shown here is derived from an EMBL/GenBank/DDBJ whole genome shotgun (WGS) entry which is preliminary data.</text>
</comment>
<evidence type="ECO:0000259" key="1">
    <source>
        <dbReference type="Pfam" id="PF13037"/>
    </source>
</evidence>
<evidence type="ECO:0000313" key="2">
    <source>
        <dbReference type="EMBL" id="OCA85062.1"/>
    </source>
</evidence>
<dbReference type="InterPro" id="IPR025006">
    <property type="entry name" value="DUF3900"/>
</dbReference>
<feature type="domain" description="DUF3898" evidence="1">
    <location>
        <begin position="259"/>
        <end position="348"/>
    </location>
</feature>
<dbReference type="AlphaFoldDB" id="A0A1B9AML5"/>
<dbReference type="Pfam" id="PF13037">
    <property type="entry name" value="DUF3898"/>
    <property type="match status" value="1"/>
</dbReference>
<protein>
    <recommendedName>
        <fullName evidence="1">DUF3898 domain-containing protein</fullName>
    </recommendedName>
</protein>
<dbReference type="EMBL" id="MAYT01000027">
    <property type="protein sequence ID" value="OCA85062.1"/>
    <property type="molecule type" value="Genomic_DNA"/>
</dbReference>
<name>A0A1B9AML5_9BACI</name>
<proteinExistence type="predicted"/>
<dbReference type="Pfam" id="PF13039">
    <property type="entry name" value="DUF3900"/>
    <property type="match status" value="1"/>
</dbReference>